<gene>
    <name evidence="1" type="ORF">C8D97_11117</name>
</gene>
<sequence length="179" mass="20452">MMSINPSIDSLTLKSKMLSPQASNTNFKSRPNLYSQRYFFIVFVLSLLTLVPSYTLASTYEVNANEVKPTQNKTNQNNKDISMIGTWCGQWDGIYKTCLTIEATNHGFKAHYQWQEHKNGGFHKKQLKGKQLNINTINFEGKLFAINLQDHNKATAFGIFQQHTRVAQLSRQMEDSPSN</sequence>
<comment type="caution">
    <text evidence="1">The sequence shown here is derived from an EMBL/GenBank/DDBJ whole genome shotgun (WGS) entry which is preliminary data.</text>
</comment>
<name>A0A316FGQ8_9GAMM</name>
<keyword evidence="2" id="KW-1185">Reference proteome</keyword>
<proteinExistence type="predicted"/>
<dbReference type="Proteomes" id="UP000245790">
    <property type="component" value="Unassembled WGS sequence"/>
</dbReference>
<evidence type="ECO:0000313" key="2">
    <source>
        <dbReference type="Proteomes" id="UP000245790"/>
    </source>
</evidence>
<accession>A0A316FGQ8</accession>
<reference evidence="1 2" key="1">
    <citation type="submission" date="2018-05" db="EMBL/GenBank/DDBJ databases">
        <title>Genomic Encyclopedia of Type Strains, Phase IV (KMG-IV): sequencing the most valuable type-strain genomes for metagenomic binning, comparative biology and taxonomic classification.</title>
        <authorList>
            <person name="Goeker M."/>
        </authorList>
    </citation>
    <scope>NUCLEOTIDE SEQUENCE [LARGE SCALE GENOMIC DNA]</scope>
    <source>
        <strain evidence="1 2">DSM 25350</strain>
    </source>
</reference>
<dbReference type="EMBL" id="QGGU01000011">
    <property type="protein sequence ID" value="PWK47272.1"/>
    <property type="molecule type" value="Genomic_DNA"/>
</dbReference>
<evidence type="ECO:0000313" key="1">
    <source>
        <dbReference type="EMBL" id="PWK47272.1"/>
    </source>
</evidence>
<dbReference type="AlphaFoldDB" id="A0A316FGQ8"/>
<organism evidence="1 2">
    <name type="scientific">Pleionea mediterranea</name>
    <dbReference type="NCBI Taxonomy" id="523701"/>
    <lineage>
        <taxon>Bacteria</taxon>
        <taxon>Pseudomonadati</taxon>
        <taxon>Pseudomonadota</taxon>
        <taxon>Gammaproteobacteria</taxon>
        <taxon>Oceanospirillales</taxon>
        <taxon>Pleioneaceae</taxon>
        <taxon>Pleionea</taxon>
    </lineage>
</organism>
<protein>
    <submittedName>
        <fullName evidence="1">Uncharacterized protein</fullName>
    </submittedName>
</protein>